<accession>A0A5E4CVD5</accession>
<dbReference type="AlphaFoldDB" id="A0A5E4CVD5"/>
<gene>
    <name evidence="2" type="ORF">GHT09_015374</name>
    <name evidence="3" type="ORF">MONAX_5E025822</name>
</gene>
<keyword evidence="4" id="KW-1185">Reference proteome</keyword>
<evidence type="ECO:0000256" key="1">
    <source>
        <dbReference type="SAM" id="MobiDB-lite"/>
    </source>
</evidence>
<reference evidence="3 4" key="1">
    <citation type="submission" date="2019-04" db="EMBL/GenBank/DDBJ databases">
        <authorList>
            <person name="Alioto T."/>
            <person name="Alioto T."/>
        </authorList>
    </citation>
    <scope>NUCLEOTIDE SEQUENCE [LARGE SCALE GENOMIC DNA]</scope>
</reference>
<evidence type="ECO:0000313" key="3">
    <source>
        <dbReference type="EMBL" id="VTJ85784.1"/>
    </source>
</evidence>
<dbReference type="Proteomes" id="UP000662637">
    <property type="component" value="Unassembled WGS sequence"/>
</dbReference>
<feature type="region of interest" description="Disordered" evidence="1">
    <location>
        <begin position="47"/>
        <end position="72"/>
    </location>
</feature>
<dbReference type="EMBL" id="WJEC01008654">
    <property type="protein sequence ID" value="KAF7461273.1"/>
    <property type="molecule type" value="Genomic_DNA"/>
</dbReference>
<protein>
    <submittedName>
        <fullName evidence="3">Uncharacterized protein</fullName>
    </submittedName>
</protein>
<evidence type="ECO:0000313" key="4">
    <source>
        <dbReference type="Proteomes" id="UP000335636"/>
    </source>
</evidence>
<sequence>MRAFKATASVCLWEPDTHRVRPLVRVLLDTVTVTWYQSPQVAIPALSGQPPSAAEASSDAHFAGLKGGSPPKFRYWKSSLSTH</sequence>
<name>A0A5E4CVD5_MARMO</name>
<evidence type="ECO:0000313" key="2">
    <source>
        <dbReference type="EMBL" id="KAF7461273.1"/>
    </source>
</evidence>
<dbReference type="EMBL" id="CABDUW010002178">
    <property type="protein sequence ID" value="VTJ85784.1"/>
    <property type="molecule type" value="Genomic_DNA"/>
</dbReference>
<dbReference type="Proteomes" id="UP000335636">
    <property type="component" value="Unassembled WGS sequence"/>
</dbReference>
<organism evidence="3 4">
    <name type="scientific">Marmota monax</name>
    <name type="common">Woodchuck</name>
    <dbReference type="NCBI Taxonomy" id="9995"/>
    <lineage>
        <taxon>Eukaryota</taxon>
        <taxon>Metazoa</taxon>
        <taxon>Chordata</taxon>
        <taxon>Craniata</taxon>
        <taxon>Vertebrata</taxon>
        <taxon>Euteleostomi</taxon>
        <taxon>Mammalia</taxon>
        <taxon>Eutheria</taxon>
        <taxon>Euarchontoglires</taxon>
        <taxon>Glires</taxon>
        <taxon>Rodentia</taxon>
        <taxon>Sciuromorpha</taxon>
        <taxon>Sciuridae</taxon>
        <taxon>Xerinae</taxon>
        <taxon>Marmotini</taxon>
        <taxon>Marmota</taxon>
    </lineage>
</organism>
<reference evidence="2" key="2">
    <citation type="submission" date="2020-08" db="EMBL/GenBank/DDBJ databases">
        <authorList>
            <person name="Shumante A."/>
            <person name="Zimin A.V."/>
            <person name="Puiu D."/>
            <person name="Salzberg S.L."/>
        </authorList>
    </citation>
    <scope>NUCLEOTIDE SEQUENCE</scope>
    <source>
        <strain evidence="2">WC2-LM</strain>
        <tissue evidence="2">Liver</tissue>
    </source>
</reference>
<proteinExistence type="predicted"/>